<sequence length="214" mass="23858">MTTQAPAERSRQTPKPPTSWDCASRKASTSKASPSSRSTPASASPALHPNITCVTSLNARLRLHQLCADGIKNSENDDNEVQHGTTQNVRWRVQAASRRAGPAGRQHHPKCLPLQIFRSGNSTQNDRTQRQTRFPSSPPLAPRFWRTPKLKWELLRDRPRMLASSGAAERAVAGRHLRAGRFGVFGLVLRLVVRPPERTQQAPERGEIFFFGSR</sequence>
<dbReference type="EMBL" id="CP003382">
    <property type="protein sequence ID" value="AFZ66264.1"/>
    <property type="molecule type" value="Genomic_DNA"/>
</dbReference>
<name>K9ZYI6_DEIPD</name>
<evidence type="ECO:0000313" key="2">
    <source>
        <dbReference type="EMBL" id="AFZ66264.1"/>
    </source>
</evidence>
<dbReference type="HOGENOM" id="CLU_1287069_0_0_0"/>
<feature type="region of interest" description="Disordered" evidence="1">
    <location>
        <begin position="1"/>
        <end position="48"/>
    </location>
</feature>
<dbReference type="AlphaFoldDB" id="K9ZYI6"/>
<organism evidence="2 3">
    <name type="scientific">Deinococcus peraridilitoris (strain DSM 19664 / LMG 22246 / CIP 109416 / KR-200)</name>
    <dbReference type="NCBI Taxonomy" id="937777"/>
    <lineage>
        <taxon>Bacteria</taxon>
        <taxon>Thermotogati</taxon>
        <taxon>Deinococcota</taxon>
        <taxon>Deinococci</taxon>
        <taxon>Deinococcales</taxon>
        <taxon>Deinococcaceae</taxon>
        <taxon>Deinococcus</taxon>
    </lineage>
</organism>
<dbReference type="KEGG" id="dpd:Deipe_0679"/>
<evidence type="ECO:0000256" key="1">
    <source>
        <dbReference type="SAM" id="MobiDB-lite"/>
    </source>
</evidence>
<feature type="compositionally biased region" description="Low complexity" evidence="1">
    <location>
        <begin position="25"/>
        <end position="46"/>
    </location>
</feature>
<keyword evidence="3" id="KW-1185">Reference proteome</keyword>
<reference evidence="3" key="1">
    <citation type="submission" date="2012-03" db="EMBL/GenBank/DDBJ databases">
        <title>Complete sequence of chromosome of Deinococcus peraridilitoris DSM 19664.</title>
        <authorList>
            <person name="Lucas S."/>
            <person name="Copeland A."/>
            <person name="Lapidus A."/>
            <person name="Glavina del Rio T."/>
            <person name="Dalin E."/>
            <person name="Tice H."/>
            <person name="Bruce D."/>
            <person name="Goodwin L."/>
            <person name="Pitluck S."/>
            <person name="Peters L."/>
            <person name="Mikhailova N."/>
            <person name="Lu M."/>
            <person name="Kyrpides N."/>
            <person name="Mavromatis K."/>
            <person name="Ivanova N."/>
            <person name="Brettin T."/>
            <person name="Detter J.C."/>
            <person name="Han C."/>
            <person name="Larimer F."/>
            <person name="Land M."/>
            <person name="Hauser L."/>
            <person name="Markowitz V."/>
            <person name="Cheng J.-F."/>
            <person name="Hugenholtz P."/>
            <person name="Woyke T."/>
            <person name="Wu D."/>
            <person name="Pukall R."/>
            <person name="Steenblock K."/>
            <person name="Brambilla E."/>
            <person name="Klenk H.-P."/>
            <person name="Eisen J.A."/>
        </authorList>
    </citation>
    <scope>NUCLEOTIDE SEQUENCE [LARGE SCALE GENOMIC DNA]</scope>
    <source>
        <strain evidence="3">DSM 19664 / LMG 22246 / CIP 109416 / KR-200</strain>
    </source>
</reference>
<evidence type="ECO:0000313" key="3">
    <source>
        <dbReference type="Proteomes" id="UP000010467"/>
    </source>
</evidence>
<dbReference type="Proteomes" id="UP000010467">
    <property type="component" value="Chromosome"/>
</dbReference>
<gene>
    <name evidence="2" type="ordered locus">Deipe_0679</name>
</gene>
<feature type="compositionally biased region" description="Polar residues" evidence="1">
    <location>
        <begin position="120"/>
        <end position="135"/>
    </location>
</feature>
<accession>K9ZYI6</accession>
<proteinExistence type="predicted"/>
<protein>
    <submittedName>
        <fullName evidence="2">Uncharacterized protein</fullName>
    </submittedName>
</protein>
<feature type="region of interest" description="Disordered" evidence="1">
    <location>
        <begin position="120"/>
        <end position="140"/>
    </location>
</feature>